<reference evidence="7" key="1">
    <citation type="submission" date="2020-10" db="EMBL/GenBank/DDBJ databases">
        <authorList>
            <person name="Gilroy R."/>
        </authorList>
    </citation>
    <scope>NUCLEOTIDE SEQUENCE</scope>
    <source>
        <strain evidence="7">ChiBcec6-7307</strain>
    </source>
</reference>
<keyword evidence="5 6" id="KW-0472">Membrane</keyword>
<dbReference type="InterPro" id="IPR005538">
    <property type="entry name" value="LrgA/CidA"/>
</dbReference>
<evidence type="ECO:0000256" key="5">
    <source>
        <dbReference type="ARBA" id="ARBA00023136"/>
    </source>
</evidence>
<feature type="transmembrane region" description="Helical" evidence="6">
    <location>
        <begin position="7"/>
        <end position="24"/>
    </location>
</feature>
<accession>A0A9D1T8D5</accession>
<feature type="transmembrane region" description="Helical" evidence="6">
    <location>
        <begin position="56"/>
        <end position="78"/>
    </location>
</feature>
<evidence type="ECO:0000256" key="4">
    <source>
        <dbReference type="ARBA" id="ARBA00022989"/>
    </source>
</evidence>
<evidence type="ECO:0000313" key="7">
    <source>
        <dbReference type="EMBL" id="HIV23260.1"/>
    </source>
</evidence>
<protein>
    <submittedName>
        <fullName evidence="7">CidA/LrgA family protein</fullName>
    </submittedName>
</protein>
<dbReference type="PANTHER" id="PTHR33931:SF2">
    <property type="entry name" value="HOLIN-LIKE PROTEIN CIDA"/>
    <property type="match status" value="1"/>
</dbReference>
<comment type="caution">
    <text evidence="7">The sequence shown here is derived from an EMBL/GenBank/DDBJ whole genome shotgun (WGS) entry which is preliminary data.</text>
</comment>
<gene>
    <name evidence="7" type="ORF">IAC80_04905</name>
</gene>
<feature type="transmembrane region" description="Helical" evidence="6">
    <location>
        <begin position="30"/>
        <end position="49"/>
    </location>
</feature>
<proteinExistence type="predicted"/>
<evidence type="ECO:0000256" key="6">
    <source>
        <dbReference type="SAM" id="Phobius"/>
    </source>
</evidence>
<sequence>MKYMKQFCIIMGVSFLGEILKYLLPLPVPASIYGLLLMFGALATGILPLKQVEETADFLVAVMPLMFIPAGVGLMVEWEALRGILLPFAVIIAVTTVMVMAVTGRVTQWMIRRDQKRTGRKDAGKE</sequence>
<dbReference type="PANTHER" id="PTHR33931">
    <property type="entry name" value="HOLIN-LIKE PROTEIN CIDA-RELATED"/>
    <property type="match status" value="1"/>
</dbReference>
<dbReference type="AlphaFoldDB" id="A0A9D1T8D5"/>
<evidence type="ECO:0000256" key="3">
    <source>
        <dbReference type="ARBA" id="ARBA00022692"/>
    </source>
</evidence>
<evidence type="ECO:0000256" key="1">
    <source>
        <dbReference type="ARBA" id="ARBA00004651"/>
    </source>
</evidence>
<dbReference type="Pfam" id="PF03788">
    <property type="entry name" value="LrgA"/>
    <property type="match status" value="1"/>
</dbReference>
<dbReference type="GO" id="GO:0005886">
    <property type="term" value="C:plasma membrane"/>
    <property type="evidence" value="ECO:0007669"/>
    <property type="project" value="UniProtKB-SubCell"/>
</dbReference>
<evidence type="ECO:0000313" key="8">
    <source>
        <dbReference type="Proteomes" id="UP000886889"/>
    </source>
</evidence>
<keyword evidence="4 6" id="KW-1133">Transmembrane helix</keyword>
<keyword evidence="2" id="KW-1003">Cell membrane</keyword>
<dbReference type="Proteomes" id="UP000886889">
    <property type="component" value="Unassembled WGS sequence"/>
</dbReference>
<dbReference type="EMBL" id="DVOS01000042">
    <property type="protein sequence ID" value="HIV23260.1"/>
    <property type="molecule type" value="Genomic_DNA"/>
</dbReference>
<feature type="transmembrane region" description="Helical" evidence="6">
    <location>
        <begin position="84"/>
        <end position="107"/>
    </location>
</feature>
<comment type="subcellular location">
    <subcellularLocation>
        <location evidence="1">Cell membrane</location>
        <topology evidence="1">Multi-pass membrane protein</topology>
    </subcellularLocation>
</comment>
<organism evidence="7 8">
    <name type="scientific">Candidatus Merdiplasma excrementigallinarum</name>
    <dbReference type="NCBI Taxonomy" id="2840864"/>
    <lineage>
        <taxon>Bacteria</taxon>
        <taxon>Bacillati</taxon>
        <taxon>Bacillota</taxon>
        <taxon>Clostridia</taxon>
        <taxon>Lachnospirales</taxon>
        <taxon>Lachnospiraceae</taxon>
        <taxon>Lachnospiraceae incertae sedis</taxon>
        <taxon>Candidatus Merdiplasma</taxon>
    </lineage>
</organism>
<reference evidence="7" key="2">
    <citation type="journal article" date="2021" name="PeerJ">
        <title>Extensive microbial diversity within the chicken gut microbiome revealed by metagenomics and culture.</title>
        <authorList>
            <person name="Gilroy R."/>
            <person name="Ravi A."/>
            <person name="Getino M."/>
            <person name="Pursley I."/>
            <person name="Horton D.L."/>
            <person name="Alikhan N.F."/>
            <person name="Baker D."/>
            <person name="Gharbi K."/>
            <person name="Hall N."/>
            <person name="Watson M."/>
            <person name="Adriaenssens E.M."/>
            <person name="Foster-Nyarko E."/>
            <person name="Jarju S."/>
            <person name="Secka A."/>
            <person name="Antonio M."/>
            <person name="Oren A."/>
            <person name="Chaudhuri R.R."/>
            <person name="La Ragione R."/>
            <person name="Hildebrand F."/>
            <person name="Pallen M.J."/>
        </authorList>
    </citation>
    <scope>NUCLEOTIDE SEQUENCE</scope>
    <source>
        <strain evidence="7">ChiBcec6-7307</strain>
    </source>
</reference>
<evidence type="ECO:0000256" key="2">
    <source>
        <dbReference type="ARBA" id="ARBA00022475"/>
    </source>
</evidence>
<name>A0A9D1T8D5_9FIRM</name>
<keyword evidence="3 6" id="KW-0812">Transmembrane</keyword>